<gene>
    <name evidence="1" type="ORF">GCM10022419_106280</name>
</gene>
<dbReference type="Proteomes" id="UP001500630">
    <property type="component" value="Unassembled WGS sequence"/>
</dbReference>
<protein>
    <submittedName>
        <fullName evidence="1">Uncharacterized protein</fullName>
    </submittedName>
</protein>
<evidence type="ECO:0000313" key="1">
    <source>
        <dbReference type="EMBL" id="GAA3604318.1"/>
    </source>
</evidence>
<dbReference type="RefSeq" id="WP_345574115.1">
    <property type="nucleotide sequence ID" value="NZ_BAABDQ010000039.1"/>
</dbReference>
<name>A0ABP6ZCI8_9ACTN</name>
<organism evidence="1 2">
    <name type="scientific">Nonomuraea rosea</name>
    <dbReference type="NCBI Taxonomy" id="638574"/>
    <lineage>
        <taxon>Bacteria</taxon>
        <taxon>Bacillati</taxon>
        <taxon>Actinomycetota</taxon>
        <taxon>Actinomycetes</taxon>
        <taxon>Streptosporangiales</taxon>
        <taxon>Streptosporangiaceae</taxon>
        <taxon>Nonomuraea</taxon>
    </lineage>
</organism>
<accession>A0ABP6ZCI8</accession>
<reference evidence="2" key="1">
    <citation type="journal article" date="2019" name="Int. J. Syst. Evol. Microbiol.">
        <title>The Global Catalogue of Microorganisms (GCM) 10K type strain sequencing project: providing services to taxonomists for standard genome sequencing and annotation.</title>
        <authorList>
            <consortium name="The Broad Institute Genomics Platform"/>
            <consortium name="The Broad Institute Genome Sequencing Center for Infectious Disease"/>
            <person name="Wu L."/>
            <person name="Ma J."/>
        </authorList>
    </citation>
    <scope>NUCLEOTIDE SEQUENCE [LARGE SCALE GENOMIC DNA]</scope>
    <source>
        <strain evidence="2">JCM 17326</strain>
    </source>
</reference>
<sequence>MSQLEKYGKAGHKQLKNGRIRYYGEVKPAKKAGEMVGRRTVREWDPSTGAKRTWHETIDGAGTVRQVRPQEDITGDKKVHFTFDKDGKYTGQW</sequence>
<dbReference type="EMBL" id="BAABDQ010000039">
    <property type="protein sequence ID" value="GAA3604318.1"/>
    <property type="molecule type" value="Genomic_DNA"/>
</dbReference>
<proteinExistence type="predicted"/>
<keyword evidence="2" id="KW-1185">Reference proteome</keyword>
<comment type="caution">
    <text evidence="1">The sequence shown here is derived from an EMBL/GenBank/DDBJ whole genome shotgun (WGS) entry which is preliminary data.</text>
</comment>
<evidence type="ECO:0000313" key="2">
    <source>
        <dbReference type="Proteomes" id="UP001500630"/>
    </source>
</evidence>